<dbReference type="Pfam" id="PF00216">
    <property type="entry name" value="Bac_DNA_binding"/>
    <property type="match status" value="1"/>
</dbReference>
<name>A0A318I796_9BACT</name>
<reference evidence="6 7" key="1">
    <citation type="submission" date="2018-05" db="EMBL/GenBank/DDBJ databases">
        <title>Genomic Encyclopedia of Type Strains, Phase I: the one thousand microbial genomes (KMG-I) project.</title>
        <authorList>
            <person name="Kyrpides N."/>
        </authorList>
    </citation>
    <scope>NUCLEOTIDE SEQUENCE [LARGE SCALE GENOMIC DNA]</scope>
    <source>
        <strain evidence="6 7">DSM 15611</strain>
    </source>
</reference>
<dbReference type="PANTHER" id="PTHR33175">
    <property type="entry name" value="DNA-BINDING PROTEIN HU"/>
    <property type="match status" value="1"/>
</dbReference>
<organism evidence="6 7">
    <name type="scientific">Hoylesella shahii DSM 15611 = JCM 12083</name>
    <dbReference type="NCBI Taxonomy" id="1122991"/>
    <lineage>
        <taxon>Bacteria</taxon>
        <taxon>Pseudomonadati</taxon>
        <taxon>Bacteroidota</taxon>
        <taxon>Bacteroidia</taxon>
        <taxon>Bacteroidales</taxon>
        <taxon>Prevotellaceae</taxon>
        <taxon>Hoylesella</taxon>
    </lineage>
</organism>
<evidence type="ECO:0000256" key="3">
    <source>
        <dbReference type="RuleBase" id="RU003939"/>
    </source>
</evidence>
<dbReference type="InterPro" id="IPR010992">
    <property type="entry name" value="IHF-like_DNA-bd_dom_sf"/>
</dbReference>
<dbReference type="AlphaFoldDB" id="A0A318I796"/>
<feature type="compositionally biased region" description="Polar residues" evidence="4">
    <location>
        <begin position="247"/>
        <end position="259"/>
    </location>
</feature>
<evidence type="ECO:0000256" key="4">
    <source>
        <dbReference type="SAM" id="MobiDB-lite"/>
    </source>
</evidence>
<dbReference type="GO" id="GO:0030527">
    <property type="term" value="F:structural constituent of chromatin"/>
    <property type="evidence" value="ECO:0007669"/>
    <property type="project" value="InterPro"/>
</dbReference>
<dbReference type="SUPFAM" id="SSF47729">
    <property type="entry name" value="IHF-like DNA-binding proteins"/>
    <property type="match status" value="1"/>
</dbReference>
<gene>
    <name evidence="6" type="ORF">EJ73_02042</name>
</gene>
<dbReference type="GO" id="GO:0005829">
    <property type="term" value="C:cytosol"/>
    <property type="evidence" value="ECO:0007669"/>
    <property type="project" value="TreeGrafter"/>
</dbReference>
<keyword evidence="7" id="KW-1185">Reference proteome</keyword>
<keyword evidence="5" id="KW-0472">Membrane</keyword>
<feature type="compositionally biased region" description="Basic and acidic residues" evidence="4">
    <location>
        <begin position="234"/>
        <end position="246"/>
    </location>
</feature>
<feature type="region of interest" description="Disordered" evidence="4">
    <location>
        <begin position="229"/>
        <end position="276"/>
    </location>
</feature>
<feature type="compositionally biased region" description="Acidic residues" evidence="4">
    <location>
        <begin position="389"/>
        <end position="407"/>
    </location>
</feature>
<dbReference type="EMBL" id="QJJX01000026">
    <property type="protein sequence ID" value="PXX20961.1"/>
    <property type="molecule type" value="Genomic_DNA"/>
</dbReference>
<dbReference type="GO" id="GO:0003677">
    <property type="term" value="F:DNA binding"/>
    <property type="evidence" value="ECO:0007669"/>
    <property type="project" value="UniProtKB-KW"/>
</dbReference>
<feature type="region of interest" description="Disordered" evidence="4">
    <location>
        <begin position="304"/>
        <end position="327"/>
    </location>
</feature>
<accession>A0A318I796</accession>
<feature type="region of interest" description="Disordered" evidence="4">
    <location>
        <begin position="336"/>
        <end position="355"/>
    </location>
</feature>
<dbReference type="InterPro" id="IPR000119">
    <property type="entry name" value="Hist_DNA-bd"/>
</dbReference>
<dbReference type="STRING" id="1122991.GCA_000613445_01262"/>
<keyword evidence="2 6" id="KW-0238">DNA-binding</keyword>
<comment type="caution">
    <text evidence="6">The sequence shown here is derived from an EMBL/GenBank/DDBJ whole genome shotgun (WGS) entry which is preliminary data.</text>
</comment>
<proteinExistence type="inferred from homology"/>
<feature type="transmembrane region" description="Helical" evidence="5">
    <location>
        <begin position="418"/>
        <end position="438"/>
    </location>
</feature>
<protein>
    <submittedName>
        <fullName evidence="6">Nucleoid DNA-binding protein</fullName>
    </submittedName>
</protein>
<dbReference type="RefSeq" id="WP_110370374.1">
    <property type="nucleotide sequence ID" value="NZ_QJJX01000026.1"/>
</dbReference>
<feature type="region of interest" description="Disordered" evidence="4">
    <location>
        <begin position="503"/>
        <end position="545"/>
    </location>
</feature>
<evidence type="ECO:0000256" key="5">
    <source>
        <dbReference type="SAM" id="Phobius"/>
    </source>
</evidence>
<evidence type="ECO:0000256" key="1">
    <source>
        <dbReference type="ARBA" id="ARBA00010529"/>
    </source>
</evidence>
<evidence type="ECO:0000313" key="7">
    <source>
        <dbReference type="Proteomes" id="UP000248314"/>
    </source>
</evidence>
<keyword evidence="5" id="KW-1133">Transmembrane helix</keyword>
<feature type="compositionally biased region" description="Acidic residues" evidence="4">
    <location>
        <begin position="342"/>
        <end position="355"/>
    </location>
</feature>
<dbReference type="SMART" id="SM00411">
    <property type="entry name" value="BHL"/>
    <property type="match status" value="1"/>
</dbReference>
<evidence type="ECO:0000313" key="6">
    <source>
        <dbReference type="EMBL" id="PXX20961.1"/>
    </source>
</evidence>
<evidence type="ECO:0000256" key="2">
    <source>
        <dbReference type="ARBA" id="ARBA00023125"/>
    </source>
</evidence>
<feature type="region of interest" description="Disordered" evidence="4">
    <location>
        <begin position="372"/>
        <end position="407"/>
    </location>
</feature>
<dbReference type="PANTHER" id="PTHR33175:SF2">
    <property type="entry name" value="INTEGRATION HOST FACTOR SUBUNIT ALPHA"/>
    <property type="match status" value="1"/>
</dbReference>
<dbReference type="Gene3D" id="4.10.520.10">
    <property type="entry name" value="IHF-like DNA-binding proteins"/>
    <property type="match status" value="1"/>
</dbReference>
<feature type="compositionally biased region" description="Basic and acidic residues" evidence="4">
    <location>
        <begin position="315"/>
        <end position="327"/>
    </location>
</feature>
<dbReference type="Proteomes" id="UP000248314">
    <property type="component" value="Unassembled WGS sequence"/>
</dbReference>
<comment type="similarity">
    <text evidence="1 3">Belongs to the bacterial histone-like protein family.</text>
</comment>
<keyword evidence="5" id="KW-0812">Transmembrane</keyword>
<sequence>MNNRVGIHELAMALVNKKKLSLKDAEAFVAMMFDTLNEGLNNDKLVKLKGLGTFKVMSVSARKSVDVNTGEPIIIDGRDKISFTPDSTMKDLVNKPFAQFDTVVINDGVDIKELERMDWLENPSNFDTSTLGDISDDEDLPITIELPPSKIEAAVNEAANVMATNGTEVENIPHTSAPKAGEKSHLLTSEQLAALNGYPVSSTRVAQESAVNNGELTLTTDQLRLLNDDNSLQTKDEAEVSVERNESLATEQTLSSPVVNNDADALNSPESEKQEGAEVVAEVITNKAEIEEVNTVSNLVDTVHAPKTDAYSSNEPHDEEPTLDKESQEVVVLSNEVHNDNEELDETDSPEEDEITDNELETLANVETITEVVQEEVSDVKPNDSPESNIEDEEEENTNSNFEDEWEEEERRIRRKRLIAAGVLGVLALFGIAAWYFYNQIQLKDNRISHLETLLNTSKTAANSDNGQSLSKADSVREDSINRAIDAQTKADLDATMARIEQSNAEKQQKTEEKKANNQPATDNKTTERAVEKVVPRLERKSETKSADLDYKQYEKDARVRTGAYKIVGIDRVVTVNKGQTLYSLSRSTLGPGMECYIEAVNGNVKELKAGEKIKIPKLELKKHK</sequence>
<feature type="compositionally biased region" description="Basic and acidic residues" evidence="4">
    <location>
        <begin position="525"/>
        <end position="545"/>
    </location>
</feature>
<feature type="compositionally biased region" description="Basic and acidic residues" evidence="4">
    <location>
        <begin position="507"/>
        <end position="516"/>
    </location>
</feature>